<dbReference type="Proteomes" id="UP000005150">
    <property type="component" value="Unassembled WGS sequence"/>
</dbReference>
<evidence type="ECO:0000313" key="3">
    <source>
        <dbReference type="Proteomes" id="UP000005150"/>
    </source>
</evidence>
<comment type="caution">
    <text evidence="2">The sequence shown here is derived from an EMBL/GenBank/DDBJ whole genome shotgun (WGS) entry which is preliminary data.</text>
</comment>
<dbReference type="Pfam" id="PF00534">
    <property type="entry name" value="Glycos_transf_1"/>
    <property type="match status" value="1"/>
</dbReference>
<name>I8Y1S5_9BACE</name>
<accession>I8Y1S5</accession>
<dbReference type="EMBL" id="AGXV01000049">
    <property type="protein sequence ID" value="EIY57090.1"/>
    <property type="molecule type" value="Genomic_DNA"/>
</dbReference>
<dbReference type="SUPFAM" id="SSF53756">
    <property type="entry name" value="UDP-Glycosyltransferase/glycogen phosphorylase"/>
    <property type="match status" value="1"/>
</dbReference>
<keyword evidence="3" id="KW-1185">Reference proteome</keyword>
<protein>
    <recommendedName>
        <fullName evidence="1">Glycosyl transferase family 1 domain-containing protein</fullName>
    </recommendedName>
</protein>
<dbReference type="OrthoDB" id="9794575at2"/>
<reference evidence="2 3" key="1">
    <citation type="submission" date="2012-02" db="EMBL/GenBank/DDBJ databases">
        <title>The Genome Sequence of Bacteroides salyersiae CL02T12C01.</title>
        <authorList>
            <consortium name="The Broad Institute Genome Sequencing Platform"/>
            <person name="Earl A."/>
            <person name="Ward D."/>
            <person name="Feldgarden M."/>
            <person name="Gevers D."/>
            <person name="Zitomersky N.L."/>
            <person name="Coyne M.J."/>
            <person name="Comstock L.E."/>
            <person name="Young S.K."/>
            <person name="Zeng Q."/>
            <person name="Gargeya S."/>
            <person name="Fitzgerald M."/>
            <person name="Haas B."/>
            <person name="Abouelleil A."/>
            <person name="Alvarado L."/>
            <person name="Arachchi H.M."/>
            <person name="Berlin A."/>
            <person name="Chapman S.B."/>
            <person name="Gearin G."/>
            <person name="Goldberg J."/>
            <person name="Griggs A."/>
            <person name="Gujja S."/>
            <person name="Hansen M."/>
            <person name="Heiman D."/>
            <person name="Howarth C."/>
            <person name="Larimer J."/>
            <person name="Lui A."/>
            <person name="MacDonald P.J.P."/>
            <person name="McCowen C."/>
            <person name="Montmayeur A."/>
            <person name="Murphy C."/>
            <person name="Neiman D."/>
            <person name="Pearson M."/>
            <person name="Priest M."/>
            <person name="Roberts A."/>
            <person name="Saif S."/>
            <person name="Shea T."/>
            <person name="Sisk P."/>
            <person name="Stolte C."/>
            <person name="Sykes S."/>
            <person name="Wortman J."/>
            <person name="Nusbaum C."/>
            <person name="Birren B."/>
        </authorList>
    </citation>
    <scope>NUCLEOTIDE SEQUENCE [LARGE SCALE GENOMIC DNA]</scope>
    <source>
        <strain evidence="2 3">CL02T12C01</strain>
    </source>
</reference>
<evidence type="ECO:0000259" key="1">
    <source>
        <dbReference type="Pfam" id="PF00534"/>
    </source>
</evidence>
<dbReference type="GO" id="GO:0016757">
    <property type="term" value="F:glycosyltransferase activity"/>
    <property type="evidence" value="ECO:0007669"/>
    <property type="project" value="InterPro"/>
</dbReference>
<organism evidence="2 3">
    <name type="scientific">Bacteroides salyersiae CL02T12C01</name>
    <dbReference type="NCBI Taxonomy" id="997887"/>
    <lineage>
        <taxon>Bacteria</taxon>
        <taxon>Pseudomonadati</taxon>
        <taxon>Bacteroidota</taxon>
        <taxon>Bacteroidia</taxon>
        <taxon>Bacteroidales</taxon>
        <taxon>Bacteroidaceae</taxon>
        <taxon>Bacteroides</taxon>
    </lineage>
</organism>
<feature type="domain" description="Glycosyl transferase family 1" evidence="1">
    <location>
        <begin position="224"/>
        <end position="376"/>
    </location>
</feature>
<proteinExistence type="predicted"/>
<dbReference type="GeneID" id="93117661"/>
<gene>
    <name evidence="2" type="ORF">HMPREF1071_04044</name>
</gene>
<dbReference type="PATRIC" id="fig|997887.3.peg.4223"/>
<dbReference type="RefSeq" id="WP_007482032.1">
    <property type="nucleotide sequence ID" value="NZ_JH724309.1"/>
</dbReference>
<evidence type="ECO:0000313" key="2">
    <source>
        <dbReference type="EMBL" id="EIY57090.1"/>
    </source>
</evidence>
<dbReference type="InterPro" id="IPR001296">
    <property type="entry name" value="Glyco_trans_1"/>
</dbReference>
<dbReference type="Gene3D" id="3.40.50.2000">
    <property type="entry name" value="Glycogen Phosphorylase B"/>
    <property type="match status" value="2"/>
</dbReference>
<sequence length="410" mass="47433">MRILFIAPGYLPYTFSENLCNGKLVYALQEKGWEVDVISRIDEGPTYCSEWQEPWLPLKKHTYEISYPAGNKINRMADLCYSSLLMGGFPMNGIRWARRAYQKALELHKKNPYDVIITRSPSDIPHIIGYKIKQKTGIRWIANWNDPATTIWPEPYTHHLSPREHNIAHRYTVTCLKKADVNTFPSQTLLEHFEANFSFLKDKQTAVIPHIGLPESFLSVRPSEKRDKMYMCHSGNLSSERNPELTFKAIRELIDEGYRSIQLDIMGYINEHTKLLIEKYDLKDHVCFVGSYPYMTAMQKMQEYDVLVLLEAVLKKGIFFASKFTDYAQLNRPILAISPVNGFANSTLTLQGGGIAVNNENHKDIKKGILTLYKAWQENTLNEKYSTRQLYSRLSPEYVVNIYKNLLNAR</sequence>
<dbReference type="AlphaFoldDB" id="I8Y1S5"/>
<dbReference type="HOGENOM" id="CLU_032377_0_0_10"/>